<dbReference type="CDD" id="cd07474">
    <property type="entry name" value="Peptidases_S8_subtilisin_Vpr-like"/>
    <property type="match status" value="1"/>
</dbReference>
<dbReference type="GO" id="GO:0004252">
    <property type="term" value="F:serine-type endopeptidase activity"/>
    <property type="evidence" value="ECO:0007669"/>
    <property type="project" value="UniProtKB-UniRule"/>
</dbReference>
<evidence type="ECO:0000256" key="1">
    <source>
        <dbReference type="ARBA" id="ARBA00011073"/>
    </source>
</evidence>
<dbReference type="Proteomes" id="UP000316253">
    <property type="component" value="Unassembled WGS sequence"/>
</dbReference>
<evidence type="ECO:0000256" key="8">
    <source>
        <dbReference type="SAM" id="Coils"/>
    </source>
</evidence>
<keyword evidence="8" id="KW-0175">Coiled coil</keyword>
<comment type="similarity">
    <text evidence="1 6 7">Belongs to the peptidase S8 family.</text>
</comment>
<dbReference type="PANTHER" id="PTHR43806">
    <property type="entry name" value="PEPTIDASE S8"/>
    <property type="match status" value="1"/>
</dbReference>
<dbReference type="InterPro" id="IPR036852">
    <property type="entry name" value="Peptidase_S8/S53_dom_sf"/>
</dbReference>
<gene>
    <name evidence="11" type="ORF">CEO22_103</name>
</gene>
<sequence>MKLKHYRHLSTQIALIGSFLLLLAVISTIATHKNRQVNAANDQQKQAEAELNNRLAEANQMQSLDAFDLLVTNTGEKPADPSTAKTQSLRVPDFGQVDVQTGDSGRLFVLKGSEGIQTLVKSGSQSTVHRNSAAAAAALASKSSISSINPSSDTSPNSTVSNATLSKISGDLQETIRLGKKDQKVIVRFKNPEKNLDKSDTRIQRQQKRDKHNQRKDKLRKKHSRKVKIDDTKDLYIVDGVAATVADGQAIQELAADPNIEKIELDGEVKASLNGSVKEIGVDKVWSQFTNDNQALTGFGMRVAVLDTGIDYRHPDLGGCIGPNCKVLGGYDFYYNDNDPMDVYGHGTHVAATVAGKGTLRGVAPDAKLYAYKVLGDDGYGYDSDIIAAINRSTDPDQDGNTNDHVDVISMSLGGYGDPDDVVSLAVDAASAIGVVSAIAAGNSGPGTAKIGNINSPGTARTALTVAASCEKSLVKVHYRCYQPIASFSSRGPLIWKGQDLLKPDISAPGVEICAAKTPVSAYYWVPNCIDSQHYSLSGTSMATPHIAGVVALIRQSQPELTPQQIKDLIKSTAINLGSGLTYNDQGAGLINPTAIIPTNAVVSLEPRSWDIVNRPTTATSTFTQSFTIKSTDTTLSTVDVSFNFNQTGLTLSSNKSQLNLSNGATDSFTVTATIDNDQIQNISLYGSIIISAASKTRGVIPITIESLSDFSLSPSDQLDFGVSDPTLSNWTSEKQSITITNHRTDKAITPTISLSGFKAGVSLKLDPATSSIAPGASQVVQLWLEVNNQLLVNDDYIGNLTVANGVASQSIYAGFKKYYIYEIKDDSGQLVGGYYWTHDRSQYTYWGEITDNSTIYYTLKPLIQDMVVYYPNVVSGDNQHLYTVVKEGVQSAGGKTTVNFSRSEAKNKVKLQATGIDNQPVRYLNTVFQYMMYLPKFGSIGVGNGGYGYLNRDSDVTETYISDLSTDYRIVSQYIHPAYRYSSTNYVFYDDFTGLTGDRTKTNTDTDFYRVDLKYPAISSGEVTPYLWACPLWEHCFRSYSGSPDVKLPTNHILYTTKPPENTLFQVSSNWWRVGCNEGVICPTAFVSSNFATDNNKQRFYDWLPDRQGQTIYMGLGPAYWAVKFANTDKQIILQPYFRSPLTALLHQDYGVNEYDQINLSLIDQSGNLVATDYIPALHGVYDTVYPYGNLTTMTAPNLTRYTLKSGELTYYSGKSLLKGQATLQFDLGKTDPNPPAIKRFNFWANNQRAERYDPAVENRFEFDLDPVGGTLASAKLSYSLDDVTYTDVNLTNQGTVYKAILPGNLKPATHLTLKLLVTDVATNSLEYKFELLSPDSEDKGPPTVNITSPTQSSYLRDVVKVDIAAFDDRAIKSLDIYANNLRVGTLTSAPYIFNWNTHPVGRQIDNRLTVVATDTAGQQSRTSIDVVVDNIPPYLALQNVPGDVAGTINLDLLTYDAGGLQSVKSYVDGQYIGEASFAYTSGQYRFYRTSWDTDRYPEGSVHSFKMVATDKAGHTTSTDEYKMIVRRTPLKQNKSAPVATVSASASNNQSTAPTATASATSVSDTVNAKVSPVAPEPTPVLKPKIARKLNKKELRSQKAIESKIKNLTNQESRINRTVQGYIVKTDQYKRSLTQTTNRVRQVLLNRQLASTERLLKRSIDQLTAVQNTLRIVREQLDRLLYE</sequence>
<evidence type="ECO:0000256" key="5">
    <source>
        <dbReference type="PIRSR" id="PIRSR615500-1"/>
    </source>
</evidence>
<feature type="active site" description="Charge relay system" evidence="5 6">
    <location>
        <position position="346"/>
    </location>
</feature>
<dbReference type="InterPro" id="IPR023827">
    <property type="entry name" value="Peptidase_S8_Asp-AS"/>
</dbReference>
<dbReference type="PANTHER" id="PTHR43806:SF65">
    <property type="entry name" value="SERINE PROTEASE APRX"/>
    <property type="match status" value="1"/>
</dbReference>
<dbReference type="PRINTS" id="PR00723">
    <property type="entry name" value="SUBTILISIN"/>
</dbReference>
<evidence type="ECO:0000313" key="11">
    <source>
        <dbReference type="EMBL" id="TSC66416.1"/>
    </source>
</evidence>
<accession>A0A554JDF6</accession>
<dbReference type="InterPro" id="IPR015500">
    <property type="entry name" value="Peptidase_S8_subtilisin-rel"/>
</dbReference>
<dbReference type="Gene3D" id="3.30.70.80">
    <property type="entry name" value="Peptidase S8 propeptide/proteinase inhibitor I9"/>
    <property type="match status" value="1"/>
</dbReference>
<dbReference type="EMBL" id="VMFD01000007">
    <property type="protein sequence ID" value="TSC66416.1"/>
    <property type="molecule type" value="Genomic_DNA"/>
</dbReference>
<proteinExistence type="inferred from homology"/>
<dbReference type="Gene3D" id="3.40.50.200">
    <property type="entry name" value="Peptidase S8/S53 domain"/>
    <property type="match status" value="1"/>
</dbReference>
<dbReference type="InterPro" id="IPR023828">
    <property type="entry name" value="Peptidase_S8_Ser-AS"/>
</dbReference>
<organism evidence="11 12">
    <name type="scientific">Candidatus Berkelbacteria bacterium Gr01-1014_85</name>
    <dbReference type="NCBI Taxonomy" id="2017150"/>
    <lineage>
        <taxon>Bacteria</taxon>
        <taxon>Candidatus Berkelbacteria</taxon>
    </lineage>
</organism>
<evidence type="ECO:0000256" key="4">
    <source>
        <dbReference type="ARBA" id="ARBA00022825"/>
    </source>
</evidence>
<dbReference type="InterPro" id="IPR037045">
    <property type="entry name" value="S8pro/Inhibitor_I9_sf"/>
</dbReference>
<keyword evidence="3 6" id="KW-0378">Hydrolase</keyword>
<evidence type="ECO:0000256" key="9">
    <source>
        <dbReference type="SAM" id="MobiDB-lite"/>
    </source>
</evidence>
<evidence type="ECO:0000259" key="10">
    <source>
        <dbReference type="Pfam" id="PF00082"/>
    </source>
</evidence>
<feature type="compositionally biased region" description="Basic residues" evidence="9">
    <location>
        <begin position="205"/>
        <end position="225"/>
    </location>
</feature>
<dbReference type="InterPro" id="IPR000209">
    <property type="entry name" value="Peptidase_S8/S53_dom"/>
</dbReference>
<name>A0A554JDF6_9BACT</name>
<comment type="caution">
    <text evidence="11">The sequence shown here is derived from an EMBL/GenBank/DDBJ whole genome shotgun (WGS) entry which is preliminary data.</text>
</comment>
<feature type="active site" description="Charge relay system" evidence="5 6">
    <location>
        <position position="307"/>
    </location>
</feature>
<reference evidence="11 12" key="1">
    <citation type="submission" date="2017-08" db="EMBL/GenBank/DDBJ databases">
        <title>Mechanisms for carbon and nitrogen cycling indicate functional differentiation within the Candidate Phyla Radiation.</title>
        <authorList>
            <person name="Danczak R.E."/>
            <person name="Johnston M.D."/>
            <person name="Kenah C."/>
            <person name="Slattery M."/>
            <person name="Wrighton K.C."/>
            <person name="Wilkins M.J."/>
        </authorList>
    </citation>
    <scope>NUCLEOTIDE SEQUENCE [LARGE SCALE GENOMIC DNA]</scope>
    <source>
        <strain evidence="11">Gr01-1014_85</strain>
    </source>
</reference>
<dbReference type="GO" id="GO:0006508">
    <property type="term" value="P:proteolysis"/>
    <property type="evidence" value="ECO:0007669"/>
    <property type="project" value="UniProtKB-KW"/>
</dbReference>
<dbReference type="PROSITE" id="PS51892">
    <property type="entry name" value="SUBTILASE"/>
    <property type="match status" value="1"/>
</dbReference>
<feature type="region of interest" description="Disordered" evidence="9">
    <location>
        <begin position="190"/>
        <end position="225"/>
    </location>
</feature>
<dbReference type="Pfam" id="PF17957">
    <property type="entry name" value="Big_7"/>
    <property type="match status" value="1"/>
</dbReference>
<keyword evidence="4 6" id="KW-0720">Serine protease</keyword>
<dbReference type="Gene3D" id="2.60.40.10">
    <property type="entry name" value="Immunoglobulins"/>
    <property type="match status" value="2"/>
</dbReference>
<evidence type="ECO:0000313" key="12">
    <source>
        <dbReference type="Proteomes" id="UP000316253"/>
    </source>
</evidence>
<evidence type="ECO:0000256" key="6">
    <source>
        <dbReference type="PROSITE-ProRule" id="PRU01240"/>
    </source>
</evidence>
<dbReference type="Pfam" id="PF00082">
    <property type="entry name" value="Peptidase_S8"/>
    <property type="match status" value="1"/>
</dbReference>
<evidence type="ECO:0000256" key="7">
    <source>
        <dbReference type="RuleBase" id="RU003355"/>
    </source>
</evidence>
<evidence type="ECO:0000256" key="2">
    <source>
        <dbReference type="ARBA" id="ARBA00022670"/>
    </source>
</evidence>
<dbReference type="InterPro" id="IPR034213">
    <property type="entry name" value="S8_Vpr-like"/>
</dbReference>
<feature type="domain" description="Peptidase S8/S53" evidence="10">
    <location>
        <begin position="300"/>
        <end position="589"/>
    </location>
</feature>
<dbReference type="SUPFAM" id="SSF52743">
    <property type="entry name" value="Subtilisin-like"/>
    <property type="match status" value="1"/>
</dbReference>
<feature type="compositionally biased region" description="Basic and acidic residues" evidence="9">
    <location>
        <begin position="190"/>
        <end position="203"/>
    </location>
</feature>
<dbReference type="InterPro" id="IPR013783">
    <property type="entry name" value="Ig-like_fold"/>
</dbReference>
<protein>
    <submittedName>
        <fullName evidence="11">Peptidase S8 and S53 subtilisin kexin sedolisin</fullName>
    </submittedName>
</protein>
<evidence type="ECO:0000256" key="3">
    <source>
        <dbReference type="ARBA" id="ARBA00022801"/>
    </source>
</evidence>
<feature type="active site" description="Charge relay system" evidence="5 6">
    <location>
        <position position="541"/>
    </location>
</feature>
<feature type="coiled-coil region" evidence="8">
    <location>
        <begin position="30"/>
        <end position="61"/>
    </location>
</feature>
<dbReference type="PROSITE" id="PS00136">
    <property type="entry name" value="SUBTILASE_ASP"/>
    <property type="match status" value="1"/>
</dbReference>
<dbReference type="PROSITE" id="PS00138">
    <property type="entry name" value="SUBTILASE_SER"/>
    <property type="match status" value="1"/>
</dbReference>
<keyword evidence="2 6" id="KW-0645">Protease</keyword>
<feature type="region of interest" description="Disordered" evidence="9">
    <location>
        <begin position="1537"/>
        <end position="1566"/>
    </location>
</feature>
<dbReference type="InterPro" id="IPR050131">
    <property type="entry name" value="Peptidase_S8_subtilisin-like"/>
</dbReference>